<keyword evidence="2" id="KW-1185">Reference proteome</keyword>
<evidence type="ECO:0000313" key="1">
    <source>
        <dbReference type="EMBL" id="NHQ85263.1"/>
    </source>
</evidence>
<dbReference type="Pfam" id="PF13366">
    <property type="entry name" value="PDDEXK_3"/>
    <property type="match status" value="1"/>
</dbReference>
<gene>
    <name evidence="1" type="ORF">HA050_03950</name>
</gene>
<accession>A0ABX0KYF9</accession>
<dbReference type="Proteomes" id="UP000712570">
    <property type="component" value="Unassembled WGS sequence"/>
</dbReference>
<evidence type="ECO:0000313" key="2">
    <source>
        <dbReference type="Proteomes" id="UP000712570"/>
    </source>
</evidence>
<organism evidence="1 2">
    <name type="scientific">Iodobacter violaceini</name>
    <dbReference type="NCBI Taxonomy" id="3044271"/>
    <lineage>
        <taxon>Bacteria</taxon>
        <taxon>Pseudomonadati</taxon>
        <taxon>Pseudomonadota</taxon>
        <taxon>Betaproteobacteria</taxon>
        <taxon>Neisseriales</taxon>
        <taxon>Chitinibacteraceae</taxon>
        <taxon>Iodobacter</taxon>
    </lineage>
</organism>
<sequence length="55" mass="6266">MIENRFIIELKSCEKLLPVHPSQLLTYLKLTGLKTGLLINFNTALLKNGIRRLVS</sequence>
<proteinExistence type="predicted"/>
<dbReference type="NCBIfam" id="TIGR04256">
    <property type="entry name" value="GxxExxY"/>
    <property type="match status" value="1"/>
</dbReference>
<comment type="caution">
    <text evidence="1">The sequence shown here is derived from an EMBL/GenBank/DDBJ whole genome shotgun (WGS) entry which is preliminary data.</text>
</comment>
<name>A0ABX0KYF9_9NEIS</name>
<reference evidence="1 2" key="1">
    <citation type="submission" date="2020-03" db="EMBL/GenBank/DDBJ databases">
        <title>Draft genome sequence of environmentally isolated violet-colored cultures.</title>
        <authorList>
            <person name="Wilson H.S."/>
        </authorList>
    </citation>
    <scope>NUCLEOTIDE SEQUENCE [LARGE SCALE GENOMIC DNA]</scope>
    <source>
        <strain evidence="1 2">HSC-16F04</strain>
    </source>
</reference>
<dbReference type="InterPro" id="IPR026350">
    <property type="entry name" value="GxxExxY"/>
</dbReference>
<dbReference type="EMBL" id="JAAOLX010000002">
    <property type="protein sequence ID" value="NHQ85263.1"/>
    <property type="molecule type" value="Genomic_DNA"/>
</dbReference>
<protein>
    <submittedName>
        <fullName evidence="1">GxxExxY protein</fullName>
    </submittedName>
</protein>